<dbReference type="OrthoDB" id="5906758at2"/>
<gene>
    <name evidence="1" type="ORF">DI392_00680</name>
</gene>
<proteinExistence type="predicted"/>
<comment type="caution">
    <text evidence="1">The sequence shown here is derived from an EMBL/GenBank/DDBJ whole genome shotgun (WGS) entry which is preliminary data.</text>
</comment>
<dbReference type="EMBL" id="QFWT01000001">
    <property type="protein sequence ID" value="PWI34830.1"/>
    <property type="molecule type" value="Genomic_DNA"/>
</dbReference>
<accession>A0A2U3BDH9</accession>
<name>A0A2U3BDH9_9VIBR</name>
<organism evidence="1 2">
    <name type="scientific">Vibrio albus</name>
    <dbReference type="NCBI Taxonomy" id="2200953"/>
    <lineage>
        <taxon>Bacteria</taxon>
        <taxon>Pseudomonadati</taxon>
        <taxon>Pseudomonadota</taxon>
        <taxon>Gammaproteobacteria</taxon>
        <taxon>Vibrionales</taxon>
        <taxon>Vibrionaceae</taxon>
        <taxon>Vibrio</taxon>
    </lineage>
</organism>
<evidence type="ECO:0000313" key="1">
    <source>
        <dbReference type="EMBL" id="PWI34830.1"/>
    </source>
</evidence>
<dbReference type="Proteomes" id="UP000245362">
    <property type="component" value="Unassembled WGS sequence"/>
</dbReference>
<evidence type="ECO:0000313" key="2">
    <source>
        <dbReference type="Proteomes" id="UP000245362"/>
    </source>
</evidence>
<reference evidence="1 2" key="1">
    <citation type="submission" date="2018-05" db="EMBL/GenBank/DDBJ databases">
        <title>Vibrio limimaris sp. nov., isolated from marine sediment.</title>
        <authorList>
            <person name="Li C.-M."/>
        </authorList>
    </citation>
    <scope>NUCLEOTIDE SEQUENCE [LARGE SCALE GENOMIC DNA]</scope>
    <source>
        <strain evidence="1 2">E4404</strain>
    </source>
</reference>
<keyword evidence="2" id="KW-1185">Reference proteome</keyword>
<dbReference type="RefSeq" id="WP_109317984.1">
    <property type="nucleotide sequence ID" value="NZ_QFWT01000001.1"/>
</dbReference>
<sequence length="79" mass="8075">MSYSLLSLAGDTRKNAMKGLRDAAVRETEREQNNETLKAAEKQQTMSAMGSGAAIGASVAGPWGAAIGAVGGFVAGELF</sequence>
<dbReference type="AlphaFoldDB" id="A0A2U3BDH9"/>
<protein>
    <submittedName>
        <fullName evidence="1">Bacteriocin</fullName>
    </submittedName>
</protein>